<dbReference type="InterPro" id="IPR036598">
    <property type="entry name" value="GOLD_dom_sf"/>
</dbReference>
<comment type="subcellular location">
    <subcellularLocation>
        <location evidence="1">Endoplasmic reticulum membrane</location>
        <topology evidence="1">Single-pass type I membrane protein</topology>
    </subcellularLocation>
    <subcellularLocation>
        <location evidence="2">Endoplasmic reticulum-Golgi intermediate compartment membrane</location>
        <topology evidence="2">Single-pass type I membrane protein</topology>
    </subcellularLocation>
    <subcellularLocation>
        <location evidence="3">Golgi apparatus</location>
        <location evidence="3">cis-Golgi network membrane</location>
        <topology evidence="3">Single-pass type I membrane protein</topology>
    </subcellularLocation>
    <subcellularLocation>
        <location evidence="9">Membrane</location>
        <topology evidence="9">Single-pass type I membrane protein</topology>
    </subcellularLocation>
</comment>
<dbReference type="AlphaFoldDB" id="A0AAJ7X7R9"/>
<dbReference type="PANTHER" id="PTHR22811">
    <property type="entry name" value="TRANSMEMBRANE EMP24 DOMAIN-CONTAINING PROTEIN"/>
    <property type="match status" value="1"/>
</dbReference>
<organism evidence="12 13">
    <name type="scientific">Petromyzon marinus</name>
    <name type="common">Sea lamprey</name>
    <dbReference type="NCBI Taxonomy" id="7757"/>
    <lineage>
        <taxon>Eukaryota</taxon>
        <taxon>Metazoa</taxon>
        <taxon>Chordata</taxon>
        <taxon>Craniata</taxon>
        <taxon>Vertebrata</taxon>
        <taxon>Cyclostomata</taxon>
        <taxon>Hyperoartia</taxon>
        <taxon>Petromyzontiformes</taxon>
        <taxon>Petromyzontidae</taxon>
        <taxon>Petromyzon</taxon>
    </lineage>
</organism>
<evidence type="ECO:0000313" key="12">
    <source>
        <dbReference type="Proteomes" id="UP001318040"/>
    </source>
</evidence>
<comment type="similarity">
    <text evidence="4 9">Belongs to the EMP24/GP25L family.</text>
</comment>
<reference evidence="13" key="1">
    <citation type="submission" date="2025-08" db="UniProtKB">
        <authorList>
            <consortium name="RefSeq"/>
        </authorList>
    </citation>
    <scope>IDENTIFICATION</scope>
    <source>
        <tissue evidence="13">Sperm</tissue>
    </source>
</reference>
<dbReference type="GO" id="GO:0005794">
    <property type="term" value="C:Golgi apparatus"/>
    <property type="evidence" value="ECO:0007669"/>
    <property type="project" value="UniProtKB-SubCell"/>
</dbReference>
<keyword evidence="5 9" id="KW-0812">Transmembrane</keyword>
<accession>A0AAJ7X7R9</accession>
<evidence type="ECO:0000256" key="5">
    <source>
        <dbReference type="ARBA" id="ARBA00022692"/>
    </source>
</evidence>
<evidence type="ECO:0000256" key="3">
    <source>
        <dbReference type="ARBA" id="ARBA00004619"/>
    </source>
</evidence>
<evidence type="ECO:0000259" key="11">
    <source>
        <dbReference type="PROSITE" id="PS50866"/>
    </source>
</evidence>
<protein>
    <submittedName>
        <fullName evidence="13">Transmembrane emp24 domain-containing protein 3-like</fullName>
    </submittedName>
</protein>
<dbReference type="SMART" id="SM01190">
    <property type="entry name" value="EMP24_GP25L"/>
    <property type="match status" value="1"/>
</dbReference>
<evidence type="ECO:0000256" key="6">
    <source>
        <dbReference type="ARBA" id="ARBA00022729"/>
    </source>
</evidence>
<feature type="transmembrane region" description="Helical" evidence="10">
    <location>
        <begin position="216"/>
        <end position="236"/>
    </location>
</feature>
<dbReference type="GO" id="GO:0005789">
    <property type="term" value="C:endoplasmic reticulum membrane"/>
    <property type="evidence" value="ECO:0007669"/>
    <property type="project" value="UniProtKB-SubCell"/>
</dbReference>
<name>A0AAJ7X7R9_PETMA</name>
<keyword evidence="6" id="KW-0732">Signal</keyword>
<sequence>MVATGRGTCHVTRGGGATWRLGGREEAAAAFGGSSRSGDRTMERLFRTALALLLHASLLSAAEVTFELKDNAKQCFYEDIDQGVKVTLDFQVITGGNYDVDCRVKGPHDSVLYNENRKQYDSYAWTTEQRGTYEICFSNEFSTFTHKTVYFDLQVGEEAPLFRDEGTRVVALTQMESACVTIHEGLKSVDNYQTQHRLQETQDRHQAEVLNSRVNMWSIGETIILVVVGVGQVMLLKSFFSDKKGGSTRVGL</sequence>
<dbReference type="RefSeq" id="XP_032824167.1">
    <property type="nucleotide sequence ID" value="XM_032968276.1"/>
</dbReference>
<evidence type="ECO:0000256" key="2">
    <source>
        <dbReference type="ARBA" id="ARBA00004151"/>
    </source>
</evidence>
<dbReference type="Proteomes" id="UP001318040">
    <property type="component" value="Chromosome 39"/>
</dbReference>
<evidence type="ECO:0000256" key="8">
    <source>
        <dbReference type="ARBA" id="ARBA00023136"/>
    </source>
</evidence>
<keyword evidence="8 10" id="KW-0472">Membrane</keyword>
<dbReference type="GO" id="GO:0033116">
    <property type="term" value="C:endoplasmic reticulum-Golgi intermediate compartment membrane"/>
    <property type="evidence" value="ECO:0007669"/>
    <property type="project" value="UniProtKB-SubCell"/>
</dbReference>
<dbReference type="KEGG" id="pmrn:116950480"/>
<evidence type="ECO:0000256" key="9">
    <source>
        <dbReference type="RuleBase" id="RU003827"/>
    </source>
</evidence>
<proteinExistence type="inferred from homology"/>
<evidence type="ECO:0000256" key="7">
    <source>
        <dbReference type="ARBA" id="ARBA00022989"/>
    </source>
</evidence>
<evidence type="ECO:0000256" key="4">
    <source>
        <dbReference type="ARBA" id="ARBA00007104"/>
    </source>
</evidence>
<dbReference type="PROSITE" id="PS50866">
    <property type="entry name" value="GOLD"/>
    <property type="match status" value="1"/>
</dbReference>
<keyword evidence="7 10" id="KW-1133">Transmembrane helix</keyword>
<dbReference type="Pfam" id="PF01105">
    <property type="entry name" value="EMP24_GP25L"/>
    <property type="match status" value="1"/>
</dbReference>
<keyword evidence="12" id="KW-1185">Reference proteome</keyword>
<dbReference type="InterPro" id="IPR015720">
    <property type="entry name" value="Emp24-like"/>
</dbReference>
<dbReference type="InterPro" id="IPR009038">
    <property type="entry name" value="GOLD_dom"/>
</dbReference>
<evidence type="ECO:0000313" key="13">
    <source>
        <dbReference type="RefSeq" id="XP_032824167.1"/>
    </source>
</evidence>
<gene>
    <name evidence="13" type="primary">LOC116950480</name>
</gene>
<evidence type="ECO:0000256" key="10">
    <source>
        <dbReference type="SAM" id="Phobius"/>
    </source>
</evidence>
<dbReference type="Gene3D" id="2.60.120.680">
    <property type="entry name" value="GOLD domain"/>
    <property type="match status" value="1"/>
</dbReference>
<dbReference type="SUPFAM" id="SSF101576">
    <property type="entry name" value="Supernatant protein factor (SPF), C-terminal domain"/>
    <property type="match status" value="1"/>
</dbReference>
<feature type="domain" description="GOLD" evidence="11">
    <location>
        <begin position="73"/>
        <end position="155"/>
    </location>
</feature>
<evidence type="ECO:0000256" key="1">
    <source>
        <dbReference type="ARBA" id="ARBA00004115"/>
    </source>
</evidence>